<reference evidence="2" key="1">
    <citation type="journal article" date="2024" name="Proc. Natl. Acad. Sci. U.S.A.">
        <title>Extraordinary preservation of gene collinearity over three hundred million years revealed in homosporous lycophytes.</title>
        <authorList>
            <person name="Li C."/>
            <person name="Wickell D."/>
            <person name="Kuo L.Y."/>
            <person name="Chen X."/>
            <person name="Nie B."/>
            <person name="Liao X."/>
            <person name="Peng D."/>
            <person name="Ji J."/>
            <person name="Jenkins J."/>
            <person name="Williams M."/>
            <person name="Shu S."/>
            <person name="Plott C."/>
            <person name="Barry K."/>
            <person name="Rajasekar S."/>
            <person name="Grimwood J."/>
            <person name="Han X."/>
            <person name="Sun S."/>
            <person name="Hou Z."/>
            <person name="He W."/>
            <person name="Dai G."/>
            <person name="Sun C."/>
            <person name="Schmutz J."/>
            <person name="Leebens-Mack J.H."/>
            <person name="Li F.W."/>
            <person name="Wang L."/>
        </authorList>
    </citation>
    <scope>NUCLEOTIDE SEQUENCE [LARGE SCALE GENOMIC DNA]</scope>
    <source>
        <strain evidence="2">cv. PW_Plant_1</strain>
    </source>
</reference>
<accession>A0ACC2DHE0</accession>
<proteinExistence type="predicted"/>
<evidence type="ECO:0000313" key="2">
    <source>
        <dbReference type="Proteomes" id="UP001162992"/>
    </source>
</evidence>
<organism evidence="1 2">
    <name type="scientific">Diphasiastrum complanatum</name>
    <name type="common">Issler's clubmoss</name>
    <name type="synonym">Lycopodium complanatum</name>
    <dbReference type="NCBI Taxonomy" id="34168"/>
    <lineage>
        <taxon>Eukaryota</taxon>
        <taxon>Viridiplantae</taxon>
        <taxon>Streptophyta</taxon>
        <taxon>Embryophyta</taxon>
        <taxon>Tracheophyta</taxon>
        <taxon>Lycopodiopsida</taxon>
        <taxon>Lycopodiales</taxon>
        <taxon>Lycopodiaceae</taxon>
        <taxon>Lycopodioideae</taxon>
        <taxon>Diphasiastrum</taxon>
    </lineage>
</organism>
<gene>
    <name evidence="1" type="ORF">O6H91_06G104100</name>
</gene>
<sequence length="322" mass="35086">MSAPAASPLVGGALTGFTRLSKGLAAVLVTGFIVSQLFPPAVDYLALVPGKTIPFGWNILTAGYLESTFLGLIVTIIGLLLFGKLLEPIWGSKEFLKFIVFVNLFTSLSTFVLAILLYYITRGDNYLYVPISGFNGVLAGFLVAVKQIMPDQELTAFFFLKLKAKWLPSILVTFSSIIGFLTSDTILYLPFIIFGTYVSWLYLRYFQAKPENSFKGDPSDEFSFSTFFPDFLGPVINPVAIICEKTFCGRRGQNEDNEGHGYILGGGPLPGSDPVEASRRRERGARALEERLTAASASGGESNTLKVTKVGHSENLASLENV</sequence>
<comment type="caution">
    <text evidence="1">The sequence shown here is derived from an EMBL/GenBank/DDBJ whole genome shotgun (WGS) entry which is preliminary data.</text>
</comment>
<evidence type="ECO:0000313" key="1">
    <source>
        <dbReference type="EMBL" id="KAJ7553583.1"/>
    </source>
</evidence>
<name>A0ACC2DHE0_DIPCM</name>
<protein>
    <submittedName>
        <fullName evidence="1">Uncharacterized protein</fullName>
    </submittedName>
</protein>
<dbReference type="EMBL" id="CM055097">
    <property type="protein sequence ID" value="KAJ7553583.1"/>
    <property type="molecule type" value="Genomic_DNA"/>
</dbReference>
<dbReference type="Proteomes" id="UP001162992">
    <property type="component" value="Chromosome 6"/>
</dbReference>
<keyword evidence="2" id="KW-1185">Reference proteome</keyword>